<dbReference type="GO" id="GO:0061630">
    <property type="term" value="F:ubiquitin protein ligase activity"/>
    <property type="evidence" value="ECO:0007669"/>
    <property type="project" value="TreeGrafter"/>
</dbReference>
<dbReference type="GO" id="GO:0044027">
    <property type="term" value="P:negative regulation of gene expression via chromosomal CpG island methylation"/>
    <property type="evidence" value="ECO:0007669"/>
    <property type="project" value="TreeGrafter"/>
</dbReference>
<protein>
    <recommendedName>
        <fullName evidence="1">YDG domain-containing protein</fullName>
    </recommendedName>
</protein>
<dbReference type="Proteomes" id="UP000216429">
    <property type="component" value="Unassembled WGS sequence"/>
</dbReference>
<evidence type="ECO:0000313" key="2">
    <source>
        <dbReference type="EMBL" id="OZI77665.1"/>
    </source>
</evidence>
<dbReference type="SUPFAM" id="SSF88697">
    <property type="entry name" value="PUA domain-like"/>
    <property type="match status" value="1"/>
</dbReference>
<dbReference type="Gene3D" id="1.10.30.50">
    <property type="match status" value="1"/>
</dbReference>
<dbReference type="InterPro" id="IPR045134">
    <property type="entry name" value="UHRF1/2-like"/>
</dbReference>
<reference evidence="3" key="1">
    <citation type="submission" date="2017-05" db="EMBL/GenBank/DDBJ databases">
        <title>Complete and WGS of Bordetella genogroups.</title>
        <authorList>
            <person name="Spilker T."/>
            <person name="Lipuma J."/>
        </authorList>
    </citation>
    <scope>NUCLEOTIDE SEQUENCE [LARGE SCALE GENOMIC DNA]</scope>
    <source>
        <strain evidence="3">AU6712</strain>
    </source>
</reference>
<dbReference type="RefSeq" id="WP_094810494.1">
    <property type="nucleotide sequence ID" value="NZ_NEVU01000001.1"/>
</dbReference>
<sequence>MKSKQIFGHVPGVSVGTTFDSYKQMNLIGVHRSAMGGISGPGSVGADSIVISGGYEDDEDMGDVIVYTGQGGRDDSGKHVKDQELTRGNLALAVSEKEGLPLRVIRGKDPKSKFSPKHGYRYDGLFTVASHWHEIGKSGFRVWRFRLEKIDGVFDVSTKTEADVSLGAGNPKPERKLVIAQRVVRDTTCSKEIKRHYDYHCQVCNVRLMTASGPYAEAAHIRPLGNPHNGPDTPENIITLCPNHHVMFDLGAFSIEEDMTLVGADGVLTVKKGHEISKEYLKYHRDHYFDRIKYD</sequence>
<accession>A0A261VU89</accession>
<organism evidence="2 3">
    <name type="scientific">Bordetella genomosp. 12</name>
    <dbReference type="NCBI Taxonomy" id="463035"/>
    <lineage>
        <taxon>Bacteria</taxon>
        <taxon>Pseudomonadati</taxon>
        <taxon>Pseudomonadota</taxon>
        <taxon>Betaproteobacteria</taxon>
        <taxon>Burkholderiales</taxon>
        <taxon>Alcaligenaceae</taxon>
        <taxon>Bordetella</taxon>
    </lineage>
</organism>
<dbReference type="GO" id="GO:0016567">
    <property type="term" value="P:protein ubiquitination"/>
    <property type="evidence" value="ECO:0007669"/>
    <property type="project" value="TreeGrafter"/>
</dbReference>
<name>A0A261VU89_9BORD</name>
<dbReference type="PANTHER" id="PTHR14140:SF27">
    <property type="entry name" value="OS04G0289800 PROTEIN"/>
    <property type="match status" value="1"/>
</dbReference>
<dbReference type="OrthoDB" id="9811869at2"/>
<dbReference type="InterPro" id="IPR003105">
    <property type="entry name" value="SRA_YDG"/>
</dbReference>
<gene>
    <name evidence="2" type="ORF">CAL22_03810</name>
</gene>
<dbReference type="Gene3D" id="2.30.280.10">
    <property type="entry name" value="SRA-YDG"/>
    <property type="match status" value="1"/>
</dbReference>
<dbReference type="CDD" id="cd00085">
    <property type="entry name" value="HNHc"/>
    <property type="match status" value="1"/>
</dbReference>
<proteinExistence type="predicted"/>
<dbReference type="PANTHER" id="PTHR14140">
    <property type="entry name" value="E3 UBIQUITIN-PROTEIN LIGASE UHRF-RELATED"/>
    <property type="match status" value="1"/>
</dbReference>
<feature type="domain" description="YDG" evidence="1">
    <location>
        <begin position="8"/>
        <end position="149"/>
    </location>
</feature>
<dbReference type="Pfam" id="PF02182">
    <property type="entry name" value="SAD_SRA"/>
    <property type="match status" value="1"/>
</dbReference>
<comment type="caution">
    <text evidence="2">The sequence shown here is derived from an EMBL/GenBank/DDBJ whole genome shotgun (WGS) entry which is preliminary data.</text>
</comment>
<evidence type="ECO:0000259" key="1">
    <source>
        <dbReference type="PROSITE" id="PS51015"/>
    </source>
</evidence>
<keyword evidence="3" id="KW-1185">Reference proteome</keyword>
<dbReference type="InterPro" id="IPR036987">
    <property type="entry name" value="SRA-YDG_sf"/>
</dbReference>
<dbReference type="SMART" id="SM00466">
    <property type="entry name" value="SRA"/>
    <property type="match status" value="1"/>
</dbReference>
<evidence type="ECO:0000313" key="3">
    <source>
        <dbReference type="Proteomes" id="UP000216429"/>
    </source>
</evidence>
<dbReference type="EMBL" id="NEVU01000001">
    <property type="protein sequence ID" value="OZI77665.1"/>
    <property type="molecule type" value="Genomic_DNA"/>
</dbReference>
<dbReference type="Pfam" id="PF13391">
    <property type="entry name" value="HNH_2"/>
    <property type="match status" value="1"/>
</dbReference>
<dbReference type="PROSITE" id="PS51015">
    <property type="entry name" value="YDG"/>
    <property type="match status" value="1"/>
</dbReference>
<dbReference type="AlphaFoldDB" id="A0A261VU89"/>
<dbReference type="InterPro" id="IPR003615">
    <property type="entry name" value="HNH_nuc"/>
</dbReference>
<dbReference type="InterPro" id="IPR015947">
    <property type="entry name" value="PUA-like_sf"/>
</dbReference>